<dbReference type="InterPro" id="IPR050280">
    <property type="entry name" value="OMP_Chaperone_SurA"/>
</dbReference>
<dbReference type="PANTHER" id="PTHR47637:SF1">
    <property type="entry name" value="CHAPERONE SURA"/>
    <property type="match status" value="1"/>
</dbReference>
<dbReference type="GO" id="GO:0016853">
    <property type="term" value="F:isomerase activity"/>
    <property type="evidence" value="ECO:0007669"/>
    <property type="project" value="UniProtKB-KW"/>
</dbReference>
<feature type="domain" description="PpiC" evidence="4">
    <location>
        <begin position="202"/>
        <end position="302"/>
    </location>
</feature>
<protein>
    <submittedName>
        <fullName evidence="5">Peptidylprolyl isomerase</fullName>
    </submittedName>
</protein>
<keyword evidence="6" id="KW-1185">Reference proteome</keyword>
<evidence type="ECO:0000313" key="6">
    <source>
        <dbReference type="Proteomes" id="UP001597357"/>
    </source>
</evidence>
<dbReference type="Pfam" id="PF00639">
    <property type="entry name" value="Rotamase"/>
    <property type="match status" value="2"/>
</dbReference>
<evidence type="ECO:0000256" key="2">
    <source>
        <dbReference type="PROSITE-ProRule" id="PRU00278"/>
    </source>
</evidence>
<evidence type="ECO:0000313" key="5">
    <source>
        <dbReference type="EMBL" id="MFD2698558.1"/>
    </source>
</evidence>
<comment type="caution">
    <text evidence="5">The sequence shown here is derived from an EMBL/GenBank/DDBJ whole genome shotgun (WGS) entry which is preliminary data.</text>
</comment>
<organism evidence="5 6">
    <name type="scientific">Mesonia sediminis</name>
    <dbReference type="NCBI Taxonomy" id="1703946"/>
    <lineage>
        <taxon>Bacteria</taxon>
        <taxon>Pseudomonadati</taxon>
        <taxon>Bacteroidota</taxon>
        <taxon>Flavobacteriia</taxon>
        <taxon>Flavobacteriales</taxon>
        <taxon>Flavobacteriaceae</taxon>
        <taxon>Mesonia</taxon>
    </lineage>
</organism>
<feature type="chain" id="PRO_5045890961" evidence="3">
    <location>
        <begin position="21"/>
        <end position="478"/>
    </location>
</feature>
<feature type="signal peptide" evidence="3">
    <location>
        <begin position="1"/>
        <end position="20"/>
    </location>
</feature>
<dbReference type="PROSITE" id="PS50198">
    <property type="entry name" value="PPIC_PPIASE_2"/>
    <property type="match status" value="2"/>
</dbReference>
<name>A0ABW5SGD8_9FLAO</name>
<dbReference type="SUPFAM" id="SSF54534">
    <property type="entry name" value="FKBP-like"/>
    <property type="match status" value="2"/>
</dbReference>
<feature type="domain" description="PpiC" evidence="4">
    <location>
        <begin position="305"/>
        <end position="415"/>
    </location>
</feature>
<keyword evidence="1 3" id="KW-0732">Signal</keyword>
<dbReference type="InterPro" id="IPR046357">
    <property type="entry name" value="PPIase_dom_sf"/>
</dbReference>
<dbReference type="SUPFAM" id="SSF109998">
    <property type="entry name" value="Triger factor/SurA peptide-binding domain-like"/>
    <property type="match status" value="1"/>
</dbReference>
<proteinExistence type="predicted"/>
<gene>
    <name evidence="5" type="ORF">ACFSQ0_11195</name>
</gene>
<sequence length="478" mass="54638">MKSFISSMVFCLGLLATAWGQTTPQDSTLVITGEEEQLLLAQQADSVKTFQRFKADGIAAVVGDYLILESDILKMKADAKTQGMDMSQINDCQLVGRLMENKLYAHHAQLDSTIVVSADEINAMIDQQLDRMMAQVGDIEKVLAFYRKDTEADLREELFKINKERTLSSRMQDKIVGEMEVTPEEVRSFFNSIPEDERPLFGDEVEIAHLVIKPEVPQSEKQKVIDRLNEMRTDIVENGASFSTKAVLYSQDGTSMRGGQMSITRNDPLDKDFKQVAFSLQEGEVSKPFKTEFGYHIVQLDKIRGKVLDIRHIILIPQVTEETVQAARKKIDSIRSRIVNNEITFDEAARLYSEEKETKGDGGKLINPKSGDTRFELTDIDPLIYDQVNNLEEGEVSSVLMDQTRTGTKFFKLVTVNKKHEEHLANYAQDYTKIKELALREKQLKSIEKWQREKIMDTYIKISDDYKQCDFKSNWLKQ</sequence>
<dbReference type="InterPro" id="IPR000297">
    <property type="entry name" value="PPIase_PpiC"/>
</dbReference>
<dbReference type="RefSeq" id="WP_379048282.1">
    <property type="nucleotide sequence ID" value="NZ_JBHULZ010000041.1"/>
</dbReference>
<dbReference type="Proteomes" id="UP001597357">
    <property type="component" value="Unassembled WGS sequence"/>
</dbReference>
<dbReference type="PANTHER" id="PTHR47637">
    <property type="entry name" value="CHAPERONE SURA"/>
    <property type="match status" value="1"/>
</dbReference>
<reference evidence="6" key="1">
    <citation type="journal article" date="2019" name="Int. J. Syst. Evol. Microbiol.">
        <title>The Global Catalogue of Microorganisms (GCM) 10K type strain sequencing project: providing services to taxonomists for standard genome sequencing and annotation.</title>
        <authorList>
            <consortium name="The Broad Institute Genomics Platform"/>
            <consortium name="The Broad Institute Genome Sequencing Center for Infectious Disease"/>
            <person name="Wu L."/>
            <person name="Ma J."/>
        </authorList>
    </citation>
    <scope>NUCLEOTIDE SEQUENCE [LARGE SCALE GENOMIC DNA]</scope>
    <source>
        <strain evidence="6">KCTC 42255</strain>
    </source>
</reference>
<keyword evidence="2" id="KW-0697">Rotamase</keyword>
<dbReference type="InterPro" id="IPR027304">
    <property type="entry name" value="Trigger_fact/SurA_dom_sf"/>
</dbReference>
<keyword evidence="2 5" id="KW-0413">Isomerase</keyword>
<evidence type="ECO:0000256" key="3">
    <source>
        <dbReference type="SAM" id="SignalP"/>
    </source>
</evidence>
<evidence type="ECO:0000256" key="1">
    <source>
        <dbReference type="ARBA" id="ARBA00022729"/>
    </source>
</evidence>
<accession>A0ABW5SGD8</accession>
<evidence type="ECO:0000259" key="4">
    <source>
        <dbReference type="PROSITE" id="PS50198"/>
    </source>
</evidence>
<dbReference type="EMBL" id="JBHULZ010000041">
    <property type="protein sequence ID" value="MFD2698558.1"/>
    <property type="molecule type" value="Genomic_DNA"/>
</dbReference>
<dbReference type="Gene3D" id="3.10.50.40">
    <property type="match status" value="2"/>
</dbReference>